<dbReference type="Proteomes" id="UP000078542">
    <property type="component" value="Unassembled WGS sequence"/>
</dbReference>
<accession>A0A151I8D0</accession>
<sequence>MLEEYKKRVDRFRNPKKRWVIIMRATKSRNEEASAEIKMLKKENEEMKRKLCEKLEIEKIKYKTAEDRIERLETEIYDLKRLLEGKGWKVESANKPGAKSQSKASTTKEEDTKMAISRKKSLRSANIGCFPTTQDDDRQDTILDETEEETEAWWVENGDNNDSSDSEWYQVPSGMSTEDDDD</sequence>
<evidence type="ECO:0000313" key="4">
    <source>
        <dbReference type="Proteomes" id="UP000078542"/>
    </source>
</evidence>
<feature type="region of interest" description="Disordered" evidence="2">
    <location>
        <begin position="90"/>
        <end position="182"/>
    </location>
</feature>
<dbReference type="EMBL" id="KQ978383">
    <property type="protein sequence ID" value="KYM94370.1"/>
    <property type="molecule type" value="Genomic_DNA"/>
</dbReference>
<gene>
    <name evidence="3" type="ORF">ALC62_15004</name>
</gene>
<keyword evidence="1" id="KW-0175">Coiled coil</keyword>
<feature type="compositionally biased region" description="Acidic residues" evidence="2">
    <location>
        <begin position="142"/>
        <end position="151"/>
    </location>
</feature>
<organism evidence="3 4">
    <name type="scientific">Cyphomyrmex costatus</name>
    <dbReference type="NCBI Taxonomy" id="456900"/>
    <lineage>
        <taxon>Eukaryota</taxon>
        <taxon>Metazoa</taxon>
        <taxon>Ecdysozoa</taxon>
        <taxon>Arthropoda</taxon>
        <taxon>Hexapoda</taxon>
        <taxon>Insecta</taxon>
        <taxon>Pterygota</taxon>
        <taxon>Neoptera</taxon>
        <taxon>Endopterygota</taxon>
        <taxon>Hymenoptera</taxon>
        <taxon>Apocrita</taxon>
        <taxon>Aculeata</taxon>
        <taxon>Formicoidea</taxon>
        <taxon>Formicidae</taxon>
        <taxon>Myrmicinae</taxon>
        <taxon>Cyphomyrmex</taxon>
    </lineage>
</organism>
<proteinExistence type="predicted"/>
<dbReference type="AlphaFoldDB" id="A0A151I8D0"/>
<evidence type="ECO:0000313" key="3">
    <source>
        <dbReference type="EMBL" id="KYM94370.1"/>
    </source>
</evidence>
<feature type="coiled-coil region" evidence="1">
    <location>
        <begin position="23"/>
        <end position="82"/>
    </location>
</feature>
<name>A0A151I8D0_9HYME</name>
<reference evidence="3 4" key="1">
    <citation type="submission" date="2016-03" db="EMBL/GenBank/DDBJ databases">
        <title>Cyphomyrmex costatus WGS genome.</title>
        <authorList>
            <person name="Nygaard S."/>
            <person name="Hu H."/>
            <person name="Boomsma J."/>
            <person name="Zhang G."/>
        </authorList>
    </citation>
    <scope>NUCLEOTIDE SEQUENCE [LARGE SCALE GENOMIC DNA]</scope>
    <source>
        <strain evidence="3">MS0001</strain>
        <tissue evidence="3">Whole body</tissue>
    </source>
</reference>
<protein>
    <submittedName>
        <fullName evidence="3">Uncharacterized protein</fullName>
    </submittedName>
</protein>
<keyword evidence="4" id="KW-1185">Reference proteome</keyword>
<evidence type="ECO:0000256" key="2">
    <source>
        <dbReference type="SAM" id="MobiDB-lite"/>
    </source>
</evidence>
<evidence type="ECO:0000256" key="1">
    <source>
        <dbReference type="SAM" id="Coils"/>
    </source>
</evidence>
<feature type="compositionally biased region" description="Polar residues" evidence="2">
    <location>
        <begin position="158"/>
        <end position="167"/>
    </location>
</feature>